<keyword evidence="6" id="KW-1185">Reference proteome</keyword>
<evidence type="ECO:0000313" key="5">
    <source>
        <dbReference type="EMBL" id="MDQ0157908.1"/>
    </source>
</evidence>
<feature type="domain" description="ABC transporter" evidence="4">
    <location>
        <begin position="4"/>
        <end position="224"/>
    </location>
</feature>
<keyword evidence="2" id="KW-0547">Nucleotide-binding</keyword>
<evidence type="ECO:0000259" key="4">
    <source>
        <dbReference type="PROSITE" id="PS50893"/>
    </source>
</evidence>
<evidence type="ECO:0000256" key="1">
    <source>
        <dbReference type="ARBA" id="ARBA00022448"/>
    </source>
</evidence>
<proteinExistence type="predicted"/>
<dbReference type="InterPro" id="IPR003593">
    <property type="entry name" value="AAA+_ATPase"/>
</dbReference>
<dbReference type="Gene3D" id="3.40.50.300">
    <property type="entry name" value="P-loop containing nucleotide triphosphate hydrolases"/>
    <property type="match status" value="1"/>
</dbReference>
<dbReference type="PROSITE" id="PS50893">
    <property type="entry name" value="ABC_TRANSPORTER_2"/>
    <property type="match status" value="1"/>
</dbReference>
<protein>
    <submittedName>
        <fullName evidence="5">ABC transport system ATP-binding protein</fullName>
    </submittedName>
</protein>
<evidence type="ECO:0000313" key="6">
    <source>
        <dbReference type="Proteomes" id="UP001231362"/>
    </source>
</evidence>
<gene>
    <name evidence="5" type="ORF">J2S07_004281</name>
</gene>
<dbReference type="EMBL" id="JAUSTU010000045">
    <property type="protein sequence ID" value="MDQ0157908.1"/>
    <property type="molecule type" value="Genomic_DNA"/>
</dbReference>
<name>A0ABT9VAE0_9BACL</name>
<evidence type="ECO:0000256" key="2">
    <source>
        <dbReference type="ARBA" id="ARBA00022741"/>
    </source>
</evidence>
<dbReference type="Proteomes" id="UP001231362">
    <property type="component" value="Unassembled WGS sequence"/>
</dbReference>
<dbReference type="GO" id="GO:0005524">
    <property type="term" value="F:ATP binding"/>
    <property type="evidence" value="ECO:0007669"/>
    <property type="project" value="UniProtKB-KW"/>
</dbReference>
<dbReference type="InterPro" id="IPR027417">
    <property type="entry name" value="P-loop_NTPase"/>
</dbReference>
<dbReference type="SMART" id="SM00382">
    <property type="entry name" value="AAA"/>
    <property type="match status" value="1"/>
</dbReference>
<organism evidence="5 6">
    <name type="scientific">Anoxybacillus andreesenii</name>
    <dbReference type="NCBI Taxonomy" id="1325932"/>
    <lineage>
        <taxon>Bacteria</taxon>
        <taxon>Bacillati</taxon>
        <taxon>Bacillota</taxon>
        <taxon>Bacilli</taxon>
        <taxon>Bacillales</taxon>
        <taxon>Anoxybacillaceae</taxon>
        <taxon>Anoxybacillus</taxon>
    </lineage>
</organism>
<accession>A0ABT9VAE0</accession>
<keyword evidence="3 5" id="KW-0067">ATP-binding</keyword>
<dbReference type="PANTHER" id="PTHR24220">
    <property type="entry name" value="IMPORT ATP-BINDING PROTEIN"/>
    <property type="match status" value="1"/>
</dbReference>
<dbReference type="SUPFAM" id="SSF52540">
    <property type="entry name" value="P-loop containing nucleoside triphosphate hydrolases"/>
    <property type="match status" value="1"/>
</dbReference>
<comment type="caution">
    <text evidence="5">The sequence shown here is derived from an EMBL/GenBank/DDBJ whole genome shotgun (WGS) entry which is preliminary data.</text>
</comment>
<dbReference type="InterPro" id="IPR015854">
    <property type="entry name" value="ABC_transpr_LolD-like"/>
</dbReference>
<dbReference type="CDD" id="cd03255">
    <property type="entry name" value="ABC_MJ0796_LolCDE_FtsE"/>
    <property type="match status" value="1"/>
</dbReference>
<dbReference type="InterPro" id="IPR003439">
    <property type="entry name" value="ABC_transporter-like_ATP-bd"/>
</dbReference>
<sequence>MGIIHLKNVQVEYNGFNTIHALQDVSLSIEKGEWITILGPSGSGKTTLLNVIGGMERSSSGEVEVVGIQLDKLSDDSLQDFRREKIGYIFQHYRLFDQFTVLENVMLPQWPYMSKKENEERATAMLSKLHMSHRLYHLPGELSGGEKQRTAIARAMVHSPEILLCDEPTGNLDRENRDNVLSCLEGLHQEGMTILIVTHDEEIAKYGDRVLFLRDGILKERVEA</sequence>
<evidence type="ECO:0000256" key="3">
    <source>
        <dbReference type="ARBA" id="ARBA00022840"/>
    </source>
</evidence>
<dbReference type="InterPro" id="IPR017911">
    <property type="entry name" value="MacB-like_ATP-bd"/>
</dbReference>
<dbReference type="RefSeq" id="WP_307152347.1">
    <property type="nucleotide sequence ID" value="NZ_JAUSTU010000045.1"/>
</dbReference>
<keyword evidence="1" id="KW-0813">Transport</keyword>
<reference evidence="5 6" key="1">
    <citation type="submission" date="2023-07" db="EMBL/GenBank/DDBJ databases">
        <title>Genomic Encyclopedia of Type Strains, Phase IV (KMG-IV): sequencing the most valuable type-strain genomes for metagenomic binning, comparative biology and taxonomic classification.</title>
        <authorList>
            <person name="Goeker M."/>
        </authorList>
    </citation>
    <scope>NUCLEOTIDE SEQUENCE [LARGE SCALE GENOMIC DNA]</scope>
    <source>
        <strain evidence="5 6">DSM 23948</strain>
    </source>
</reference>
<dbReference type="Pfam" id="PF00005">
    <property type="entry name" value="ABC_tran"/>
    <property type="match status" value="1"/>
</dbReference>